<evidence type="ECO:0000256" key="3">
    <source>
        <dbReference type="ARBA" id="ARBA00005795"/>
    </source>
</evidence>
<dbReference type="PANTHER" id="PTHR14401:SF6">
    <property type="entry name" value="CENTROMERE PROTEIN K"/>
    <property type="match status" value="1"/>
</dbReference>
<dbReference type="GO" id="GO:0000775">
    <property type="term" value="C:chromosome, centromeric region"/>
    <property type="evidence" value="ECO:0007669"/>
    <property type="project" value="UniProtKB-SubCell"/>
</dbReference>
<evidence type="ECO:0000256" key="1">
    <source>
        <dbReference type="ARBA" id="ARBA00004123"/>
    </source>
</evidence>
<evidence type="ECO:0000256" key="6">
    <source>
        <dbReference type="ARBA" id="ARBA00023242"/>
    </source>
</evidence>
<evidence type="ECO:0000256" key="4">
    <source>
        <dbReference type="ARBA" id="ARBA00022454"/>
    </source>
</evidence>
<dbReference type="GO" id="GO:0005634">
    <property type="term" value="C:nucleus"/>
    <property type="evidence" value="ECO:0007669"/>
    <property type="project" value="UniProtKB-SubCell"/>
</dbReference>
<protein>
    <submittedName>
        <fullName evidence="9">CENPK</fullName>
    </submittedName>
</protein>
<gene>
    <name evidence="9" type="ORF">MCOR_564</name>
</gene>
<dbReference type="GO" id="GO:0051382">
    <property type="term" value="P:kinetochore assembly"/>
    <property type="evidence" value="ECO:0007669"/>
    <property type="project" value="InterPro"/>
</dbReference>
<comment type="similarity">
    <text evidence="3">Belongs to the CENP-K/MCM22 family.</text>
</comment>
<dbReference type="GO" id="GO:0000070">
    <property type="term" value="P:mitotic sister chromatid segregation"/>
    <property type="evidence" value="ECO:0007669"/>
    <property type="project" value="TreeGrafter"/>
</dbReference>
<dbReference type="EMBL" id="CACVKT020000154">
    <property type="protein sequence ID" value="CAC5356354.1"/>
    <property type="molecule type" value="Genomic_DNA"/>
</dbReference>
<keyword evidence="7" id="KW-0137">Centromere</keyword>
<sequence>MSSPIKNITLHNTEGDFFESLNRLQEVDTEAILTETLAFPEKTGVAPSCGLLAEKVEHTKAEINIVQNSPLAILPDSKEVHYGVIKEELEKSISELNDTLTFINAEARELQIEIHEEGSWNDQISDVVLDSLTKRLNEQNFETNDAEGAKEKLKSEIADKTAKANIYFKQLLKDSSQFCSKYFKLPSEEEFNDVQKKLRSADKTVTVRNMLSLKDIISELMNKCFDEPNHPYIVLDKRYWPPYVELLLRCQIVVRHPDDPRRVKLIPFHL</sequence>
<evidence type="ECO:0000256" key="5">
    <source>
        <dbReference type="ARBA" id="ARBA00023054"/>
    </source>
</evidence>
<dbReference type="AlphaFoldDB" id="A0A6J7ZSN0"/>
<evidence type="ECO:0000313" key="10">
    <source>
        <dbReference type="Proteomes" id="UP000507470"/>
    </source>
</evidence>
<evidence type="ECO:0000313" key="9">
    <source>
        <dbReference type="EMBL" id="CAC5356354.1"/>
    </source>
</evidence>
<feature type="coiled-coil region" evidence="8">
    <location>
        <begin position="86"/>
        <end position="113"/>
    </location>
</feature>
<dbReference type="Proteomes" id="UP000507470">
    <property type="component" value="Unassembled WGS sequence"/>
</dbReference>
<evidence type="ECO:0000256" key="2">
    <source>
        <dbReference type="ARBA" id="ARBA00004584"/>
    </source>
</evidence>
<evidence type="ECO:0000256" key="8">
    <source>
        <dbReference type="SAM" id="Coils"/>
    </source>
</evidence>
<keyword evidence="10" id="KW-1185">Reference proteome</keyword>
<organism evidence="9 10">
    <name type="scientific">Mytilus coruscus</name>
    <name type="common">Sea mussel</name>
    <dbReference type="NCBI Taxonomy" id="42192"/>
    <lineage>
        <taxon>Eukaryota</taxon>
        <taxon>Metazoa</taxon>
        <taxon>Spiralia</taxon>
        <taxon>Lophotrochozoa</taxon>
        <taxon>Mollusca</taxon>
        <taxon>Bivalvia</taxon>
        <taxon>Autobranchia</taxon>
        <taxon>Pteriomorphia</taxon>
        <taxon>Mytilida</taxon>
        <taxon>Mytiloidea</taxon>
        <taxon>Mytilidae</taxon>
        <taxon>Mytilinae</taxon>
        <taxon>Mytilus</taxon>
    </lineage>
</organism>
<keyword evidence="5 8" id="KW-0175">Coiled coil</keyword>
<evidence type="ECO:0000256" key="7">
    <source>
        <dbReference type="ARBA" id="ARBA00023328"/>
    </source>
</evidence>
<comment type="subcellular location">
    <subcellularLocation>
        <location evidence="2">Chromosome</location>
        <location evidence="2">Centromere</location>
    </subcellularLocation>
    <subcellularLocation>
        <location evidence="1">Nucleus</location>
    </subcellularLocation>
</comment>
<keyword evidence="4" id="KW-0158">Chromosome</keyword>
<reference evidence="9 10" key="1">
    <citation type="submission" date="2020-06" db="EMBL/GenBank/DDBJ databases">
        <authorList>
            <person name="Li R."/>
            <person name="Bekaert M."/>
        </authorList>
    </citation>
    <scope>NUCLEOTIDE SEQUENCE [LARGE SCALE GENOMIC DNA]</scope>
    <source>
        <strain evidence="10">wild</strain>
    </source>
</reference>
<name>A0A6J7ZSN0_MYTCO</name>
<dbReference type="Pfam" id="PF11802">
    <property type="entry name" value="CENP-K"/>
    <property type="match status" value="1"/>
</dbReference>
<dbReference type="PANTHER" id="PTHR14401">
    <property type="entry name" value="CENTROMERE PROTEIN K"/>
    <property type="match status" value="1"/>
</dbReference>
<dbReference type="OrthoDB" id="9445768at2759"/>
<accession>A0A6J7ZSN0</accession>
<proteinExistence type="inferred from homology"/>
<dbReference type="InterPro" id="IPR020993">
    <property type="entry name" value="Centromere_CenpK"/>
</dbReference>
<keyword evidence="6" id="KW-0539">Nucleus</keyword>